<dbReference type="InterPro" id="IPR005654">
    <property type="entry name" value="ATPase_AFG1-like"/>
</dbReference>
<dbReference type="InterPro" id="IPR027417">
    <property type="entry name" value="P-loop_NTPase"/>
</dbReference>
<protein>
    <recommendedName>
        <fullName evidence="7">AFG1-like ATPase</fullName>
    </recommendedName>
</protein>
<evidence type="ECO:0000256" key="2">
    <source>
        <dbReference type="ARBA" id="ARBA00022741"/>
    </source>
</evidence>
<dbReference type="NCBIfam" id="NF040713">
    <property type="entry name" value="ZapE"/>
    <property type="match status" value="1"/>
</dbReference>
<comment type="caution">
    <text evidence="5">The sequence shown here is derived from an EMBL/GenBank/DDBJ whole genome shotgun (WGS) entry which is preliminary data.</text>
</comment>
<dbReference type="EMBL" id="CAUYUJ010018393">
    <property type="protein sequence ID" value="CAK0883246.1"/>
    <property type="molecule type" value="Genomic_DNA"/>
</dbReference>
<comment type="similarity">
    <text evidence="1">Belongs to the AFG1 ATPase family.</text>
</comment>
<accession>A0ABN9WAI4</accession>
<gene>
    <name evidence="5" type="ORF">PCOR1329_LOCUS65501</name>
</gene>
<evidence type="ECO:0000256" key="1">
    <source>
        <dbReference type="ARBA" id="ARBA00010322"/>
    </source>
</evidence>
<keyword evidence="2" id="KW-0547">Nucleotide-binding</keyword>
<dbReference type="Pfam" id="PF03969">
    <property type="entry name" value="AFG1_ATPase"/>
    <property type="match status" value="1"/>
</dbReference>
<proteinExistence type="inferred from homology"/>
<dbReference type="PANTHER" id="PTHR12169:SF6">
    <property type="entry name" value="AFG1-LIKE ATPASE"/>
    <property type="match status" value="1"/>
</dbReference>
<organism evidence="5 6">
    <name type="scientific">Prorocentrum cordatum</name>
    <dbReference type="NCBI Taxonomy" id="2364126"/>
    <lineage>
        <taxon>Eukaryota</taxon>
        <taxon>Sar</taxon>
        <taxon>Alveolata</taxon>
        <taxon>Dinophyceae</taxon>
        <taxon>Prorocentrales</taxon>
        <taxon>Prorocentraceae</taxon>
        <taxon>Prorocentrum</taxon>
    </lineage>
</organism>
<evidence type="ECO:0000313" key="5">
    <source>
        <dbReference type="EMBL" id="CAK0883246.1"/>
    </source>
</evidence>
<reference evidence="5" key="1">
    <citation type="submission" date="2023-10" db="EMBL/GenBank/DDBJ databases">
        <authorList>
            <person name="Chen Y."/>
            <person name="Shah S."/>
            <person name="Dougan E. K."/>
            <person name="Thang M."/>
            <person name="Chan C."/>
        </authorList>
    </citation>
    <scope>NUCLEOTIDE SEQUENCE [LARGE SCALE GENOMIC DNA]</scope>
</reference>
<name>A0ABN9WAI4_9DINO</name>
<dbReference type="Gene3D" id="3.40.50.300">
    <property type="entry name" value="P-loop containing nucleotide triphosphate hydrolases"/>
    <property type="match status" value="2"/>
</dbReference>
<dbReference type="Proteomes" id="UP001189429">
    <property type="component" value="Unassembled WGS sequence"/>
</dbReference>
<keyword evidence="6" id="KW-1185">Reference proteome</keyword>
<dbReference type="PANTHER" id="PTHR12169">
    <property type="entry name" value="ATPASE N2B"/>
    <property type="match status" value="1"/>
</dbReference>
<keyword evidence="3" id="KW-0067">ATP-binding</keyword>
<evidence type="ECO:0000256" key="3">
    <source>
        <dbReference type="ARBA" id="ARBA00022840"/>
    </source>
</evidence>
<evidence type="ECO:0000256" key="4">
    <source>
        <dbReference type="SAM" id="MobiDB-lite"/>
    </source>
</evidence>
<feature type="region of interest" description="Disordered" evidence="4">
    <location>
        <begin position="54"/>
        <end position="92"/>
    </location>
</feature>
<dbReference type="SUPFAM" id="SSF52540">
    <property type="entry name" value="P-loop containing nucleoside triphosphate hydrolases"/>
    <property type="match status" value="1"/>
</dbReference>
<evidence type="ECO:0000313" key="6">
    <source>
        <dbReference type="Proteomes" id="UP001189429"/>
    </source>
</evidence>
<sequence>MRQWLRRRAPRNWQCPAPAGAARPVLRWQQASLRGTAYQSGPLSRLAAAVAGRLAGGPPKQSRPPPRAQTAVASAARDAGRGAQGHAYTPVSPWREAHAAASAGRLGALPAGALAAAREGPAALHAHLAAAGRLEADPAQAHALQCLSELFARLQHPGPTGSQGRGGRGGGLYVHGSVGAGKTLLLDLFLACVRAGVPSLRACRTHVHDFLQATHAELHRARHLGSCTLDVPSPTLATSVASAAVAEDTSLSPFLVLPERWWLLGEQDDVGRRRTGMAAAWVHRSRQGAEPTSVELMGHALASRIDVLCFDEVAITTIQDCVVLAPLLRALCERGVVVVATSNRAPEDLYSGGLNRHVHVPRLVQAIREHCDVHHVDSQTDHRARLAHAAPAGWASPFLWRCPPGSLEGTRFLDERALGTGGALALALRGARLAYGRSIHALQSTCGTQARFAFQDLCCAPLSADDFSAICGQFSSIQVADVPRLRGGEHSEIQRWIWLLDHCYERHCHLVLTSAADGPEDLVDLRAVSQVVF</sequence>
<evidence type="ECO:0008006" key="7">
    <source>
        <dbReference type="Google" id="ProtNLM"/>
    </source>
</evidence>